<accession>A0A819ZXJ2</accession>
<evidence type="ECO:0000313" key="1">
    <source>
        <dbReference type="EMBL" id="CAF1216263.1"/>
    </source>
</evidence>
<organism evidence="2 3">
    <name type="scientific">Rotaria sordida</name>
    <dbReference type="NCBI Taxonomy" id="392033"/>
    <lineage>
        <taxon>Eukaryota</taxon>
        <taxon>Metazoa</taxon>
        <taxon>Spiralia</taxon>
        <taxon>Gnathifera</taxon>
        <taxon>Rotifera</taxon>
        <taxon>Eurotatoria</taxon>
        <taxon>Bdelloidea</taxon>
        <taxon>Philodinida</taxon>
        <taxon>Philodinidae</taxon>
        <taxon>Rotaria</taxon>
    </lineage>
</organism>
<evidence type="ECO:0000313" key="2">
    <source>
        <dbReference type="EMBL" id="CAF4174826.1"/>
    </source>
</evidence>
<dbReference type="EMBL" id="CAJOBD010011963">
    <property type="protein sequence ID" value="CAF4174826.1"/>
    <property type="molecule type" value="Genomic_DNA"/>
</dbReference>
<gene>
    <name evidence="2" type="ORF">JBS370_LOCUS35200</name>
    <name evidence="1" type="ORF">ZHD862_LOCUS23635</name>
</gene>
<dbReference type="Proteomes" id="UP000663836">
    <property type="component" value="Unassembled WGS sequence"/>
</dbReference>
<sequence>MLFYKAMPLTTVVNQFNYDELSRFLDMEKKSDTPGKFAIVKSIETGLWAKIKSMDDMRYLIWKLGVIFTDNVSHDE</sequence>
<protein>
    <submittedName>
        <fullName evidence="2">Uncharacterized protein</fullName>
    </submittedName>
</protein>
<dbReference type="AlphaFoldDB" id="A0A819ZXJ2"/>
<reference evidence="2" key="1">
    <citation type="submission" date="2021-02" db="EMBL/GenBank/DDBJ databases">
        <authorList>
            <person name="Nowell W R."/>
        </authorList>
    </citation>
    <scope>NUCLEOTIDE SEQUENCE</scope>
</reference>
<comment type="caution">
    <text evidence="2">The sequence shown here is derived from an EMBL/GenBank/DDBJ whole genome shotgun (WGS) entry which is preliminary data.</text>
</comment>
<dbReference type="Proteomes" id="UP000663864">
    <property type="component" value="Unassembled WGS sequence"/>
</dbReference>
<name>A0A819ZXJ2_9BILA</name>
<dbReference type="EMBL" id="CAJNOT010001550">
    <property type="protein sequence ID" value="CAF1216263.1"/>
    <property type="molecule type" value="Genomic_DNA"/>
</dbReference>
<evidence type="ECO:0000313" key="3">
    <source>
        <dbReference type="Proteomes" id="UP000663836"/>
    </source>
</evidence>
<proteinExistence type="predicted"/>